<feature type="signal peptide" evidence="1">
    <location>
        <begin position="1"/>
        <end position="21"/>
    </location>
</feature>
<dbReference type="SUPFAM" id="SSF56524">
    <property type="entry name" value="Oxidoreductase molybdopterin-binding domain"/>
    <property type="match status" value="1"/>
</dbReference>
<dbReference type="OrthoDB" id="9798763at2"/>
<organism evidence="2 3">
    <name type="scientific">Limimaricola cinnabarinus</name>
    <dbReference type="NCBI Taxonomy" id="1125964"/>
    <lineage>
        <taxon>Bacteria</taxon>
        <taxon>Pseudomonadati</taxon>
        <taxon>Pseudomonadota</taxon>
        <taxon>Alphaproteobacteria</taxon>
        <taxon>Rhodobacterales</taxon>
        <taxon>Paracoccaceae</taxon>
        <taxon>Limimaricola</taxon>
    </lineage>
</organism>
<comment type="caution">
    <text evidence="2">The sequence shown here is derived from an EMBL/GenBank/DDBJ whole genome shotgun (WGS) entry which is preliminary data.</text>
</comment>
<protein>
    <recommendedName>
        <fullName evidence="4">Oxidoreductase</fullName>
    </recommendedName>
</protein>
<reference evidence="2 3" key="1">
    <citation type="submission" date="2017-08" db="EMBL/GenBank/DDBJ databases">
        <title>Draft Genome Sequence of Loktanella cinnabarina Strain XM1, Isolated from Coastal Surface Water.</title>
        <authorList>
            <person name="Ma R."/>
            <person name="Wang J."/>
            <person name="Wang Q."/>
            <person name="Ma Z."/>
            <person name="Li J."/>
            <person name="Chen L."/>
        </authorList>
    </citation>
    <scope>NUCLEOTIDE SEQUENCE [LARGE SCALE GENOMIC DNA]</scope>
    <source>
        <strain evidence="2 3">XM1</strain>
    </source>
</reference>
<gene>
    <name evidence="2" type="ORF">CJ301_04165</name>
</gene>
<evidence type="ECO:0008006" key="4">
    <source>
        <dbReference type="Google" id="ProtNLM"/>
    </source>
</evidence>
<dbReference type="Gene3D" id="3.90.420.10">
    <property type="entry name" value="Oxidoreductase, molybdopterin-binding domain"/>
    <property type="match status" value="1"/>
</dbReference>
<evidence type="ECO:0000313" key="2">
    <source>
        <dbReference type="EMBL" id="PHP28901.1"/>
    </source>
</evidence>
<keyword evidence="3" id="KW-1185">Reference proteome</keyword>
<sequence length="167" mass="18357">MNATLRCAVAALMLSQTMAGAARAEMTPGTLSVGREGEAHMLFDLEALDALPQVSFETATVWTDEIQSFSGVPVAVLLDEAGLSEAIGQEGGVLQLAALNDYKVEIPLDEITPELPIVATRIDGETVSVRDKGPYWLVYPYDLDARYRREEIYHRSIWQLAQMTVLE</sequence>
<proteinExistence type="predicted"/>
<dbReference type="AlphaFoldDB" id="A0A2G1MJH4"/>
<dbReference type="InterPro" id="IPR036374">
    <property type="entry name" value="OxRdtase_Mopterin-bd_sf"/>
</dbReference>
<evidence type="ECO:0000256" key="1">
    <source>
        <dbReference type="SAM" id="SignalP"/>
    </source>
</evidence>
<evidence type="ECO:0000313" key="3">
    <source>
        <dbReference type="Proteomes" id="UP000221860"/>
    </source>
</evidence>
<keyword evidence="1" id="KW-0732">Signal</keyword>
<dbReference type="Proteomes" id="UP000221860">
    <property type="component" value="Unassembled WGS sequence"/>
</dbReference>
<accession>A0A2G1MJH4</accession>
<dbReference type="RefSeq" id="WP_099274600.1">
    <property type="nucleotide sequence ID" value="NZ_KZ304952.1"/>
</dbReference>
<feature type="chain" id="PRO_5013874709" description="Oxidoreductase" evidence="1">
    <location>
        <begin position="22"/>
        <end position="167"/>
    </location>
</feature>
<dbReference type="EMBL" id="NQWH01000004">
    <property type="protein sequence ID" value="PHP28901.1"/>
    <property type="molecule type" value="Genomic_DNA"/>
</dbReference>
<name>A0A2G1MJH4_9RHOB</name>